<keyword evidence="4 8" id="KW-0812">Transmembrane</keyword>
<dbReference type="GO" id="GO:0015232">
    <property type="term" value="F:heme transmembrane transporter activity"/>
    <property type="evidence" value="ECO:0007669"/>
    <property type="project" value="InterPro"/>
</dbReference>
<name>A0A383AT16_9ZZZZ</name>
<feature type="non-terminal residue" evidence="9">
    <location>
        <position position="124"/>
    </location>
</feature>
<proteinExistence type="inferred from homology"/>
<dbReference type="EMBL" id="UINC01194599">
    <property type="protein sequence ID" value="SVE10761.1"/>
    <property type="molecule type" value="Genomic_DNA"/>
</dbReference>
<evidence type="ECO:0000256" key="4">
    <source>
        <dbReference type="ARBA" id="ARBA00022692"/>
    </source>
</evidence>
<feature type="transmembrane region" description="Helical" evidence="8">
    <location>
        <begin position="26"/>
        <end position="44"/>
    </location>
</feature>
<reference evidence="9" key="1">
    <citation type="submission" date="2018-05" db="EMBL/GenBank/DDBJ databases">
        <authorList>
            <person name="Lanie J.A."/>
            <person name="Ng W.-L."/>
            <person name="Kazmierczak K.M."/>
            <person name="Andrzejewski T.M."/>
            <person name="Davidsen T.M."/>
            <person name="Wayne K.J."/>
            <person name="Tettelin H."/>
            <person name="Glass J.I."/>
            <person name="Rusch D."/>
            <person name="Podicherti R."/>
            <person name="Tsui H.-C.T."/>
            <person name="Winkler M.E."/>
        </authorList>
    </citation>
    <scope>NUCLEOTIDE SEQUENCE</scope>
</reference>
<evidence type="ECO:0000256" key="6">
    <source>
        <dbReference type="ARBA" id="ARBA00022989"/>
    </source>
</evidence>
<comment type="subcellular location">
    <subcellularLocation>
        <location evidence="1">Membrane</location>
        <topology evidence="1">Multi-pass membrane protein</topology>
    </subcellularLocation>
</comment>
<keyword evidence="7 8" id="KW-0472">Membrane</keyword>
<sequence>MPSYFSQAGAILWKDLKTEFRTKERLSAMVFFAFLVLLIFNFAFKPGSPIMQSAAPGIFWISVTFSGLLGLTRSFTMERENDCMMGLLLSPADRGAVFLGKMLANFVTMMFMEALILPLLAIFL</sequence>
<keyword evidence="6 8" id="KW-1133">Transmembrane helix</keyword>
<accession>A0A383AT16</accession>
<keyword evidence="5" id="KW-0201">Cytochrome c-type biogenesis</keyword>
<feature type="transmembrane region" description="Helical" evidence="8">
    <location>
        <begin position="50"/>
        <end position="71"/>
    </location>
</feature>
<protein>
    <recommendedName>
        <fullName evidence="10">Heme exporter protein B</fullName>
    </recommendedName>
</protein>
<feature type="transmembrane region" description="Helical" evidence="8">
    <location>
        <begin position="103"/>
        <end position="123"/>
    </location>
</feature>
<evidence type="ECO:0000256" key="5">
    <source>
        <dbReference type="ARBA" id="ARBA00022748"/>
    </source>
</evidence>
<dbReference type="AlphaFoldDB" id="A0A383AT16"/>
<evidence type="ECO:0000256" key="1">
    <source>
        <dbReference type="ARBA" id="ARBA00004141"/>
    </source>
</evidence>
<dbReference type="PANTHER" id="PTHR30070:SF1">
    <property type="entry name" value="CYTOCHROME C BIOGENESIS B-RELATED"/>
    <property type="match status" value="1"/>
</dbReference>
<dbReference type="PRINTS" id="PR01414">
    <property type="entry name" value="CCMBBIOGNSIS"/>
</dbReference>
<dbReference type="GO" id="GO:0017004">
    <property type="term" value="P:cytochrome complex assembly"/>
    <property type="evidence" value="ECO:0007669"/>
    <property type="project" value="UniProtKB-KW"/>
</dbReference>
<dbReference type="PANTHER" id="PTHR30070">
    <property type="entry name" value="HEME EXPORTER PROTEIN B"/>
    <property type="match status" value="1"/>
</dbReference>
<gene>
    <name evidence="9" type="ORF">METZ01_LOCUS463615</name>
</gene>
<evidence type="ECO:0000256" key="8">
    <source>
        <dbReference type="SAM" id="Phobius"/>
    </source>
</evidence>
<dbReference type="Pfam" id="PF03379">
    <property type="entry name" value="CcmB"/>
    <property type="match status" value="1"/>
</dbReference>
<dbReference type="InterPro" id="IPR003544">
    <property type="entry name" value="Cyt_c_biogenesis_CcmB"/>
</dbReference>
<evidence type="ECO:0000256" key="7">
    <source>
        <dbReference type="ARBA" id="ARBA00023136"/>
    </source>
</evidence>
<evidence type="ECO:0008006" key="10">
    <source>
        <dbReference type="Google" id="ProtNLM"/>
    </source>
</evidence>
<comment type="similarity">
    <text evidence="2">Belongs to the CcmB/CycW/HelB family.</text>
</comment>
<dbReference type="GO" id="GO:0005886">
    <property type="term" value="C:plasma membrane"/>
    <property type="evidence" value="ECO:0007669"/>
    <property type="project" value="TreeGrafter"/>
</dbReference>
<evidence type="ECO:0000256" key="3">
    <source>
        <dbReference type="ARBA" id="ARBA00022448"/>
    </source>
</evidence>
<evidence type="ECO:0000256" key="2">
    <source>
        <dbReference type="ARBA" id="ARBA00010544"/>
    </source>
</evidence>
<evidence type="ECO:0000313" key="9">
    <source>
        <dbReference type="EMBL" id="SVE10761.1"/>
    </source>
</evidence>
<keyword evidence="3" id="KW-0813">Transport</keyword>
<organism evidence="9">
    <name type="scientific">marine metagenome</name>
    <dbReference type="NCBI Taxonomy" id="408172"/>
    <lineage>
        <taxon>unclassified sequences</taxon>
        <taxon>metagenomes</taxon>
        <taxon>ecological metagenomes</taxon>
    </lineage>
</organism>
<dbReference type="GO" id="GO:1903607">
    <property type="term" value="P:cytochrome c biosynthetic process"/>
    <property type="evidence" value="ECO:0007669"/>
    <property type="project" value="TreeGrafter"/>
</dbReference>